<gene>
    <name evidence="1" type="ORF">RPERSI_LOCUS2453</name>
</gene>
<keyword evidence="2" id="KW-1185">Reference proteome</keyword>
<sequence>MTKTVSSEDFTVAILQSSEDIFREALVKWIVIDNLPFTTIESESFRELFEIIRKLEGDITVPSPGWSN</sequence>
<dbReference type="EMBL" id="CAJVQC010002667">
    <property type="protein sequence ID" value="CAG8515461.1"/>
    <property type="molecule type" value="Genomic_DNA"/>
</dbReference>
<proteinExistence type="predicted"/>
<evidence type="ECO:0000313" key="2">
    <source>
        <dbReference type="Proteomes" id="UP000789920"/>
    </source>
</evidence>
<evidence type="ECO:0000313" key="1">
    <source>
        <dbReference type="EMBL" id="CAG8515461.1"/>
    </source>
</evidence>
<dbReference type="Proteomes" id="UP000789920">
    <property type="component" value="Unassembled WGS sequence"/>
</dbReference>
<feature type="non-terminal residue" evidence="1">
    <location>
        <position position="68"/>
    </location>
</feature>
<protein>
    <submittedName>
        <fullName evidence="1">29801_t:CDS:1</fullName>
    </submittedName>
</protein>
<reference evidence="1" key="1">
    <citation type="submission" date="2021-06" db="EMBL/GenBank/DDBJ databases">
        <authorList>
            <person name="Kallberg Y."/>
            <person name="Tangrot J."/>
            <person name="Rosling A."/>
        </authorList>
    </citation>
    <scope>NUCLEOTIDE SEQUENCE</scope>
    <source>
        <strain evidence="1">MA461A</strain>
    </source>
</reference>
<name>A0ACA9L8A7_9GLOM</name>
<organism evidence="1 2">
    <name type="scientific">Racocetra persica</name>
    <dbReference type="NCBI Taxonomy" id="160502"/>
    <lineage>
        <taxon>Eukaryota</taxon>
        <taxon>Fungi</taxon>
        <taxon>Fungi incertae sedis</taxon>
        <taxon>Mucoromycota</taxon>
        <taxon>Glomeromycotina</taxon>
        <taxon>Glomeromycetes</taxon>
        <taxon>Diversisporales</taxon>
        <taxon>Gigasporaceae</taxon>
        <taxon>Racocetra</taxon>
    </lineage>
</organism>
<comment type="caution">
    <text evidence="1">The sequence shown here is derived from an EMBL/GenBank/DDBJ whole genome shotgun (WGS) entry which is preliminary data.</text>
</comment>
<accession>A0ACA9L8A7</accession>